<evidence type="ECO:0000256" key="1">
    <source>
        <dbReference type="SAM" id="MobiDB-lite"/>
    </source>
</evidence>
<accession>A0A2N9HNQ7</accession>
<evidence type="ECO:0000313" key="2">
    <source>
        <dbReference type="EMBL" id="SPD13892.1"/>
    </source>
</evidence>
<organism evidence="2">
    <name type="scientific">Fagus sylvatica</name>
    <name type="common">Beechnut</name>
    <dbReference type="NCBI Taxonomy" id="28930"/>
    <lineage>
        <taxon>Eukaryota</taxon>
        <taxon>Viridiplantae</taxon>
        <taxon>Streptophyta</taxon>
        <taxon>Embryophyta</taxon>
        <taxon>Tracheophyta</taxon>
        <taxon>Spermatophyta</taxon>
        <taxon>Magnoliopsida</taxon>
        <taxon>eudicotyledons</taxon>
        <taxon>Gunneridae</taxon>
        <taxon>Pentapetalae</taxon>
        <taxon>rosids</taxon>
        <taxon>fabids</taxon>
        <taxon>Fagales</taxon>
        <taxon>Fagaceae</taxon>
        <taxon>Fagus</taxon>
    </lineage>
</organism>
<reference evidence="2" key="1">
    <citation type="submission" date="2018-02" db="EMBL/GenBank/DDBJ databases">
        <authorList>
            <person name="Cohen D.B."/>
            <person name="Kent A.D."/>
        </authorList>
    </citation>
    <scope>NUCLEOTIDE SEQUENCE</scope>
</reference>
<feature type="region of interest" description="Disordered" evidence="1">
    <location>
        <begin position="81"/>
        <end position="100"/>
    </location>
</feature>
<dbReference type="EMBL" id="OIVN01003842">
    <property type="protein sequence ID" value="SPD13892.1"/>
    <property type="molecule type" value="Genomic_DNA"/>
</dbReference>
<name>A0A2N9HNQ7_FAGSY</name>
<sequence>MGGHLFPLNTSLRPFLAKPFKACLYQSIKCYGQASKDNHAREIIEERAPSIAEEFKKMAEEKLRETGQGVASQTAEKVYDGAEEATLSDKNHQSVKNRYK</sequence>
<gene>
    <name evidence="2" type="ORF">FSB_LOCUS41774</name>
</gene>
<proteinExistence type="predicted"/>
<protein>
    <submittedName>
        <fullName evidence="2">Uncharacterized protein</fullName>
    </submittedName>
</protein>
<dbReference type="AlphaFoldDB" id="A0A2N9HNQ7"/>